<name>A0ACB7XIX8_9ERIC</name>
<evidence type="ECO:0000313" key="1">
    <source>
        <dbReference type="EMBL" id="KAH7840625.1"/>
    </source>
</evidence>
<gene>
    <name evidence="1" type="ORF">Vadar_019356</name>
</gene>
<comment type="caution">
    <text evidence="1">The sequence shown here is derived from an EMBL/GenBank/DDBJ whole genome shotgun (WGS) entry which is preliminary data.</text>
</comment>
<keyword evidence="2" id="KW-1185">Reference proteome</keyword>
<evidence type="ECO:0000313" key="2">
    <source>
        <dbReference type="Proteomes" id="UP000828048"/>
    </source>
</evidence>
<proteinExistence type="predicted"/>
<accession>A0ACB7XIX8</accession>
<reference evidence="1 2" key="1">
    <citation type="journal article" date="2021" name="Hortic Res">
        <title>High-quality reference genome and annotation aids understanding of berry development for evergreen blueberry (Vaccinium darrowii).</title>
        <authorList>
            <person name="Yu J."/>
            <person name="Hulse-Kemp A.M."/>
            <person name="Babiker E."/>
            <person name="Staton M."/>
        </authorList>
    </citation>
    <scope>NUCLEOTIDE SEQUENCE [LARGE SCALE GENOMIC DNA]</scope>
    <source>
        <strain evidence="2">cv. NJ 8807/NJ 8810</strain>
        <tissue evidence="1">Young leaf</tissue>
    </source>
</reference>
<protein>
    <submittedName>
        <fullName evidence="1">Uncharacterized protein</fullName>
    </submittedName>
</protein>
<sequence>MQHRKPAVVNGRPSGTDGSDFSYRMVVDSRYTKVAKGKSRLSVLFFTQAIVQLVGVVSLLLSLPKGEGPNTLAISSTAIGFLSLLVGELGRRRSRVNFLRFYMFASSIAITISIARVGSSNFLAEVIQDQSRWDAKKFELVSIAGVVLGLLLQIFTVSTTISLIHNMSPPKRAS</sequence>
<organism evidence="1 2">
    <name type="scientific">Vaccinium darrowii</name>
    <dbReference type="NCBI Taxonomy" id="229202"/>
    <lineage>
        <taxon>Eukaryota</taxon>
        <taxon>Viridiplantae</taxon>
        <taxon>Streptophyta</taxon>
        <taxon>Embryophyta</taxon>
        <taxon>Tracheophyta</taxon>
        <taxon>Spermatophyta</taxon>
        <taxon>Magnoliopsida</taxon>
        <taxon>eudicotyledons</taxon>
        <taxon>Gunneridae</taxon>
        <taxon>Pentapetalae</taxon>
        <taxon>asterids</taxon>
        <taxon>Ericales</taxon>
        <taxon>Ericaceae</taxon>
        <taxon>Vaccinioideae</taxon>
        <taxon>Vaccinieae</taxon>
        <taxon>Vaccinium</taxon>
    </lineage>
</organism>
<dbReference type="EMBL" id="CM037160">
    <property type="protein sequence ID" value="KAH7840625.1"/>
    <property type="molecule type" value="Genomic_DNA"/>
</dbReference>
<dbReference type="Proteomes" id="UP000828048">
    <property type="component" value="Chromosome 10"/>
</dbReference>